<evidence type="ECO:0000313" key="13">
    <source>
        <dbReference type="Proteomes" id="UP000186040"/>
    </source>
</evidence>
<evidence type="ECO:0000313" key="12">
    <source>
        <dbReference type="EMBL" id="OLR90473.1"/>
    </source>
</evidence>
<name>A0A1Q9LEN1_9PSEU</name>
<evidence type="ECO:0000259" key="11">
    <source>
        <dbReference type="Pfam" id="PF02880"/>
    </source>
</evidence>
<evidence type="ECO:0000256" key="2">
    <source>
        <dbReference type="ARBA" id="ARBA00010231"/>
    </source>
</evidence>
<keyword evidence="6" id="KW-0413">Isomerase</keyword>
<dbReference type="GO" id="GO:0008973">
    <property type="term" value="F:phosphopentomutase activity"/>
    <property type="evidence" value="ECO:0007669"/>
    <property type="project" value="TreeGrafter"/>
</dbReference>
<keyword evidence="5 7" id="KW-0460">Magnesium</keyword>
<dbReference type="CDD" id="cd05799">
    <property type="entry name" value="PGM2"/>
    <property type="match status" value="1"/>
</dbReference>
<dbReference type="InterPro" id="IPR005845">
    <property type="entry name" value="A-D-PHexomutase_a/b/a-II"/>
</dbReference>
<dbReference type="InterPro" id="IPR016055">
    <property type="entry name" value="A-D-PHexomutase_a/b/a-I/II/III"/>
</dbReference>
<dbReference type="PANTHER" id="PTHR45745:SF1">
    <property type="entry name" value="PHOSPHOGLUCOMUTASE 2B-RELATED"/>
    <property type="match status" value="1"/>
</dbReference>
<dbReference type="SUPFAM" id="SSF53738">
    <property type="entry name" value="Phosphoglucomutase, first 3 domains"/>
    <property type="match status" value="3"/>
</dbReference>
<evidence type="ECO:0000259" key="8">
    <source>
        <dbReference type="Pfam" id="PF00408"/>
    </source>
</evidence>
<dbReference type="PRINTS" id="PR00509">
    <property type="entry name" value="PGMPMM"/>
</dbReference>
<dbReference type="AlphaFoldDB" id="A0A1Q9LEN1"/>
<accession>A0A1Q9LEN1</accession>
<proteinExistence type="inferred from homology"/>
<gene>
    <name evidence="12" type="ORF">BJP25_27935</name>
</gene>
<evidence type="ECO:0000259" key="10">
    <source>
        <dbReference type="Pfam" id="PF02879"/>
    </source>
</evidence>
<feature type="domain" description="Alpha-D-phosphohexomutase C-terminal" evidence="8">
    <location>
        <begin position="477"/>
        <end position="521"/>
    </location>
</feature>
<feature type="domain" description="Alpha-D-phosphohexomutase alpha/beta/alpha" evidence="10">
    <location>
        <begin position="210"/>
        <end position="307"/>
    </location>
</feature>
<dbReference type="Pfam" id="PF00408">
    <property type="entry name" value="PGM_PMM_IV"/>
    <property type="match status" value="1"/>
</dbReference>
<evidence type="ECO:0000256" key="5">
    <source>
        <dbReference type="ARBA" id="ARBA00022842"/>
    </source>
</evidence>
<dbReference type="Proteomes" id="UP000186040">
    <property type="component" value="Unassembled WGS sequence"/>
</dbReference>
<keyword evidence="4 7" id="KW-0479">Metal-binding</keyword>
<dbReference type="InterPro" id="IPR005841">
    <property type="entry name" value="Alpha-D-phosphohexomutase_SF"/>
</dbReference>
<dbReference type="Pfam" id="PF02878">
    <property type="entry name" value="PGM_PMM_I"/>
    <property type="match status" value="1"/>
</dbReference>
<dbReference type="Gene3D" id="3.40.120.10">
    <property type="entry name" value="Alpha-D-Glucose-1,6-Bisphosphate, subunit A, domain 3"/>
    <property type="match status" value="3"/>
</dbReference>
<keyword evidence="13" id="KW-1185">Reference proteome</keyword>
<protein>
    <submittedName>
        <fullName evidence="12">Phosphomannomutase</fullName>
    </submittedName>
</protein>
<dbReference type="Pfam" id="PF02880">
    <property type="entry name" value="PGM_PMM_III"/>
    <property type="match status" value="1"/>
</dbReference>
<dbReference type="GO" id="GO:0000287">
    <property type="term" value="F:magnesium ion binding"/>
    <property type="evidence" value="ECO:0007669"/>
    <property type="project" value="InterPro"/>
</dbReference>
<comment type="similarity">
    <text evidence="2 7">Belongs to the phosphohexose mutase family.</text>
</comment>
<feature type="domain" description="Alpha-D-phosphohexomutase alpha/beta/alpha" evidence="9">
    <location>
        <begin position="55"/>
        <end position="189"/>
    </location>
</feature>
<reference evidence="12 13" key="1">
    <citation type="submission" date="2016-10" db="EMBL/GenBank/DDBJ databases">
        <title>The Draft Genome Sequence of Actinokineospora bangkokensis 44EHWT reveals the biosynthetic pathway of antifungal compounds Thailandins with unusual extender unit butylmalonyl-CoA.</title>
        <authorList>
            <person name="Greule A."/>
            <person name="Intra B."/>
            <person name="Flemming S."/>
            <person name="Rommel M.G."/>
            <person name="Panbangred W."/>
            <person name="Bechthold A."/>
        </authorList>
    </citation>
    <scope>NUCLEOTIDE SEQUENCE [LARGE SCALE GENOMIC DNA]</scope>
    <source>
        <strain evidence="12 13">44EHW</strain>
    </source>
</reference>
<dbReference type="PANTHER" id="PTHR45745">
    <property type="entry name" value="PHOSPHOMANNOMUTASE 45A"/>
    <property type="match status" value="1"/>
</dbReference>
<dbReference type="InterPro" id="IPR036900">
    <property type="entry name" value="A-D-PHexomutase_C_sf"/>
</dbReference>
<dbReference type="InterPro" id="IPR005843">
    <property type="entry name" value="A-D-PHexomutase_C"/>
</dbReference>
<dbReference type="InterPro" id="IPR005844">
    <property type="entry name" value="A-D-PHexomutase_a/b/a-I"/>
</dbReference>
<dbReference type="Gene3D" id="3.30.310.50">
    <property type="entry name" value="Alpha-D-phosphohexomutase, C-terminal domain"/>
    <property type="match status" value="1"/>
</dbReference>
<organism evidence="12 13">
    <name type="scientific">Actinokineospora bangkokensis</name>
    <dbReference type="NCBI Taxonomy" id="1193682"/>
    <lineage>
        <taxon>Bacteria</taxon>
        <taxon>Bacillati</taxon>
        <taxon>Actinomycetota</taxon>
        <taxon>Actinomycetes</taxon>
        <taxon>Pseudonocardiales</taxon>
        <taxon>Pseudonocardiaceae</taxon>
        <taxon>Actinokineospora</taxon>
    </lineage>
</organism>
<evidence type="ECO:0000259" key="9">
    <source>
        <dbReference type="Pfam" id="PF02878"/>
    </source>
</evidence>
<dbReference type="GO" id="GO:0006166">
    <property type="term" value="P:purine ribonucleoside salvage"/>
    <property type="evidence" value="ECO:0007669"/>
    <property type="project" value="TreeGrafter"/>
</dbReference>
<comment type="cofactor">
    <cofactor evidence="1">
        <name>Mg(2+)</name>
        <dbReference type="ChEBI" id="CHEBI:18420"/>
    </cofactor>
</comment>
<dbReference type="PROSITE" id="PS00710">
    <property type="entry name" value="PGM_PMM"/>
    <property type="match status" value="1"/>
</dbReference>
<keyword evidence="3" id="KW-0597">Phosphoprotein</keyword>
<evidence type="ECO:0000256" key="6">
    <source>
        <dbReference type="ARBA" id="ARBA00023235"/>
    </source>
</evidence>
<dbReference type="InterPro" id="IPR016066">
    <property type="entry name" value="A-D-PHexomutase_CS"/>
</dbReference>
<comment type="caution">
    <text evidence="12">The sequence shown here is derived from an EMBL/GenBank/DDBJ whole genome shotgun (WGS) entry which is preliminary data.</text>
</comment>
<dbReference type="SUPFAM" id="SSF55957">
    <property type="entry name" value="Phosphoglucomutase, C-terminal domain"/>
    <property type="match status" value="1"/>
</dbReference>
<dbReference type="GO" id="GO:0005975">
    <property type="term" value="P:carbohydrate metabolic process"/>
    <property type="evidence" value="ECO:0007669"/>
    <property type="project" value="InterPro"/>
</dbReference>
<evidence type="ECO:0000256" key="7">
    <source>
        <dbReference type="RuleBase" id="RU004326"/>
    </source>
</evidence>
<sequence length="553" mass="57074">MTRPTSTLRDAAYRWIADDPDPRTRDELQRVLAAAMGGDAAALADLTDRMSGPLTFGTAGLRGPVRAGPNGMNRAVVRRTSAGLASWLAARGAGGGVVVVGRDARHGSEDFCADAAGVLAAAGFDVRVLPRPLPTPVLAFAVRSLGAVAGVQVTASHNPPADNGYKLYLAGGAQLVPPDDREIEAAIAAVPSRVELSEGWTRLGEDVLDRYLERVASLPRGGSRALRVVATALHGVGAAPLQAALSAAGFTDVTLVPEQSQPDADFPTVAFPNPEEPGATDLLLALAESVSADLAVALDPDADRCALGVPGPDGWRMLSGDEAGVLLGAHVLSTVDAAGPVGGPGPLVANTIVSSSMLRAVAEAAGARYDATLTGFKWLVRAGDGRGTGLVFAYEEALGLCVDPDHVRDKDGISAAVLACDLVASLLARGSSVHAELDALSTRHGVHLTRQLSVRVTDLGRITALMAALRTSPPTRLADVQVAAEDLQPKADVLRYTGGGLRVIVRPSGTEPKVKAYLEVVEPVSGEQDLATAKQAAQDRLERLATEVGALLQ</sequence>
<evidence type="ECO:0000256" key="4">
    <source>
        <dbReference type="ARBA" id="ARBA00022723"/>
    </source>
</evidence>
<dbReference type="STRING" id="1193682.BJP25_27935"/>
<dbReference type="RefSeq" id="WP_075977147.1">
    <property type="nucleotide sequence ID" value="NZ_MKQR01000026.1"/>
</dbReference>
<dbReference type="Pfam" id="PF02879">
    <property type="entry name" value="PGM_PMM_II"/>
    <property type="match status" value="1"/>
</dbReference>
<evidence type="ECO:0000256" key="1">
    <source>
        <dbReference type="ARBA" id="ARBA00001946"/>
    </source>
</evidence>
<dbReference type="InterPro" id="IPR005846">
    <property type="entry name" value="A-D-PHexomutase_a/b/a-III"/>
</dbReference>
<dbReference type="EMBL" id="MKQR01000026">
    <property type="protein sequence ID" value="OLR90473.1"/>
    <property type="molecule type" value="Genomic_DNA"/>
</dbReference>
<evidence type="ECO:0000256" key="3">
    <source>
        <dbReference type="ARBA" id="ARBA00022553"/>
    </source>
</evidence>
<feature type="domain" description="Alpha-D-phosphohexomutase alpha/beta/alpha" evidence="11">
    <location>
        <begin position="320"/>
        <end position="433"/>
    </location>
</feature>